<dbReference type="Gene3D" id="3.40.1090.10">
    <property type="entry name" value="Cytosolic phospholipase A2 catalytic domain"/>
    <property type="match status" value="1"/>
</dbReference>
<keyword evidence="4 6" id="KW-0443">Lipid metabolism</keyword>
<evidence type="ECO:0000256" key="2">
    <source>
        <dbReference type="ARBA" id="ARBA00022801"/>
    </source>
</evidence>
<reference evidence="8 9" key="1">
    <citation type="submission" date="2024-01" db="EMBL/GenBank/DDBJ databases">
        <title>The genomes of 5 underutilized Papilionoideae crops provide insights into root nodulation and disease resistance.</title>
        <authorList>
            <person name="Yuan L."/>
        </authorList>
    </citation>
    <scope>NUCLEOTIDE SEQUENCE [LARGE SCALE GENOMIC DNA]</scope>
    <source>
        <strain evidence="8">LY-2023</strain>
        <tissue evidence="8">Leaf</tissue>
    </source>
</reference>
<dbReference type="AlphaFoldDB" id="A0AAN9P5F0"/>
<keyword evidence="3 6" id="KW-0442">Lipid degradation</keyword>
<dbReference type="Proteomes" id="UP001359559">
    <property type="component" value="Unassembled WGS sequence"/>
</dbReference>
<evidence type="ECO:0000256" key="1">
    <source>
        <dbReference type="ARBA" id="ARBA00010240"/>
    </source>
</evidence>
<dbReference type="CDD" id="cd07199">
    <property type="entry name" value="Pat17_PNPLA8_PNPLA9_like"/>
    <property type="match status" value="1"/>
</dbReference>
<evidence type="ECO:0000313" key="9">
    <source>
        <dbReference type="Proteomes" id="UP001359559"/>
    </source>
</evidence>
<dbReference type="SUPFAM" id="SSF52151">
    <property type="entry name" value="FabD/lysophospholipase-like"/>
    <property type="match status" value="1"/>
</dbReference>
<proteinExistence type="inferred from homology"/>
<evidence type="ECO:0000256" key="6">
    <source>
        <dbReference type="RuleBase" id="RU361262"/>
    </source>
</evidence>
<comment type="caution">
    <text evidence="5">Lacks conserved residue(s) required for the propagation of feature annotation.</text>
</comment>
<comment type="similarity">
    <text evidence="1 6">Belongs to the patatin family.</text>
</comment>
<keyword evidence="9" id="KW-1185">Reference proteome</keyword>
<gene>
    <name evidence="8" type="ORF">RJT34_20120</name>
</gene>
<comment type="domain">
    <text evidence="6">The nitrogen atoms of the two glycine residues in the GGXR motif define the oxyanion hole, and stabilize the oxyanion that forms during the nucleophilic attack by the catalytic serine during substrate cleavage.</text>
</comment>
<dbReference type="EC" id="3.1.1.-" evidence="6"/>
<dbReference type="EMBL" id="JAYKXN010000005">
    <property type="protein sequence ID" value="KAK7285351.1"/>
    <property type="molecule type" value="Genomic_DNA"/>
</dbReference>
<dbReference type="PANTHER" id="PTHR32241">
    <property type="entry name" value="PATATIN-LIKE PROTEIN 6"/>
    <property type="match status" value="1"/>
</dbReference>
<dbReference type="Pfam" id="PF01734">
    <property type="entry name" value="Patatin"/>
    <property type="match status" value="1"/>
</dbReference>
<feature type="short sequence motif" description="DGA/G" evidence="5">
    <location>
        <begin position="297"/>
        <end position="299"/>
    </location>
</feature>
<evidence type="ECO:0000256" key="3">
    <source>
        <dbReference type="ARBA" id="ARBA00022963"/>
    </source>
</evidence>
<dbReference type="InterPro" id="IPR002641">
    <property type="entry name" value="PNPLA_dom"/>
</dbReference>
<dbReference type="PROSITE" id="PS51635">
    <property type="entry name" value="PNPLA"/>
    <property type="match status" value="1"/>
</dbReference>
<sequence>MQLGNARDLNLNKNRFTLVALQLMHHQHQCFGVELKLSVRYALAFRVDYPCYVPPHMLNSIPLSLSGYNSPQRERRIAMELSKVTLEIFSKLEQQWLSHYEATTKTRILSIDGGGTTAIVAGAALIHLENQIRAQTSDPHAQIADYFDIIAGTGIGALLAAMITADDGFGRPLYTARDAVHFISERNRELYKPKYAGVFCRRFSSRSMENVLKQLFQRKEGEERLLTLKDTCKPLLIPCFDLKSSAPFVFSRADASESPSFNFELWKACRATSSTPGMFKPFQLASVDGKTSCSAVDGGLVMNNPAGAAVTHVLHNKRDFPSVNGVEDLLVLSIGNGAPAKRVRDVRECSTSSVVDIALDGVSETVDQMLGNAFCWNRTDYVRIQVFGIGGEKMKAEEEKVLNERVLESLPFGGKRLLEETNGNRIESFVQRLVATGKTSLPPSPCKVPPLATTC</sequence>
<feature type="domain" description="PNPLA" evidence="7">
    <location>
        <begin position="109"/>
        <end position="310"/>
    </location>
</feature>
<name>A0AAN9P5F0_CLITE</name>
<accession>A0AAN9P5F0</accession>
<dbReference type="InterPro" id="IPR016035">
    <property type="entry name" value="Acyl_Trfase/lysoPLipase"/>
</dbReference>
<comment type="function">
    <text evidence="6">Lipolytic acyl hydrolase (LAH).</text>
</comment>
<dbReference type="GO" id="GO:0016787">
    <property type="term" value="F:hydrolase activity"/>
    <property type="evidence" value="ECO:0007669"/>
    <property type="project" value="UniProtKB-KW"/>
</dbReference>
<dbReference type="GO" id="GO:0016042">
    <property type="term" value="P:lipid catabolic process"/>
    <property type="evidence" value="ECO:0007669"/>
    <property type="project" value="UniProtKB-KW"/>
</dbReference>
<evidence type="ECO:0000313" key="8">
    <source>
        <dbReference type="EMBL" id="KAK7285351.1"/>
    </source>
</evidence>
<evidence type="ECO:0000256" key="4">
    <source>
        <dbReference type="ARBA" id="ARBA00023098"/>
    </source>
</evidence>
<evidence type="ECO:0000256" key="5">
    <source>
        <dbReference type="PROSITE-ProRule" id="PRU01161"/>
    </source>
</evidence>
<organism evidence="8 9">
    <name type="scientific">Clitoria ternatea</name>
    <name type="common">Butterfly pea</name>
    <dbReference type="NCBI Taxonomy" id="43366"/>
    <lineage>
        <taxon>Eukaryota</taxon>
        <taxon>Viridiplantae</taxon>
        <taxon>Streptophyta</taxon>
        <taxon>Embryophyta</taxon>
        <taxon>Tracheophyta</taxon>
        <taxon>Spermatophyta</taxon>
        <taxon>Magnoliopsida</taxon>
        <taxon>eudicotyledons</taxon>
        <taxon>Gunneridae</taxon>
        <taxon>Pentapetalae</taxon>
        <taxon>rosids</taxon>
        <taxon>fabids</taxon>
        <taxon>Fabales</taxon>
        <taxon>Fabaceae</taxon>
        <taxon>Papilionoideae</taxon>
        <taxon>50 kb inversion clade</taxon>
        <taxon>NPAAA clade</taxon>
        <taxon>indigoferoid/millettioid clade</taxon>
        <taxon>Phaseoleae</taxon>
        <taxon>Clitoria</taxon>
    </lineage>
</organism>
<keyword evidence="2 6" id="KW-0378">Hydrolase</keyword>
<dbReference type="PANTHER" id="PTHR32241:SF13">
    <property type="entry name" value="INACTIVE PATATIN-LIKE PROTEIN 9-RELATED"/>
    <property type="match status" value="1"/>
</dbReference>
<evidence type="ECO:0000259" key="7">
    <source>
        <dbReference type="PROSITE" id="PS51635"/>
    </source>
</evidence>
<protein>
    <recommendedName>
        <fullName evidence="6">Patatin</fullName>
        <ecNumber evidence="6">3.1.1.-</ecNumber>
    </recommendedName>
</protein>
<comment type="caution">
    <text evidence="8">The sequence shown here is derived from an EMBL/GenBank/DDBJ whole genome shotgun (WGS) entry which is preliminary data.</text>
</comment>